<dbReference type="InterPro" id="IPR042235">
    <property type="entry name" value="ZP-C_dom"/>
</dbReference>
<keyword evidence="3" id="KW-0812">Transmembrane</keyword>
<keyword evidence="1 4" id="KW-0732">Signal</keyword>
<name>A0ABN7SNY1_OIKDI</name>
<accession>A0ABN7SNY1</accession>
<feature type="transmembrane region" description="Helical" evidence="3">
    <location>
        <begin position="379"/>
        <end position="400"/>
    </location>
</feature>
<organism evidence="6 7">
    <name type="scientific">Oikopleura dioica</name>
    <name type="common">Tunicate</name>
    <dbReference type="NCBI Taxonomy" id="34765"/>
    <lineage>
        <taxon>Eukaryota</taxon>
        <taxon>Metazoa</taxon>
        <taxon>Chordata</taxon>
        <taxon>Tunicata</taxon>
        <taxon>Appendicularia</taxon>
        <taxon>Copelata</taxon>
        <taxon>Oikopleuridae</taxon>
        <taxon>Oikopleura</taxon>
    </lineage>
</organism>
<evidence type="ECO:0000256" key="3">
    <source>
        <dbReference type="SAM" id="Phobius"/>
    </source>
</evidence>
<evidence type="ECO:0000313" key="6">
    <source>
        <dbReference type="EMBL" id="CAG5099624.1"/>
    </source>
</evidence>
<gene>
    <name evidence="6" type="ORF">OKIOD_LOCUS8164</name>
</gene>
<dbReference type="InterPro" id="IPR001507">
    <property type="entry name" value="ZP_dom"/>
</dbReference>
<feature type="domain" description="ZP" evidence="5">
    <location>
        <begin position="36"/>
        <end position="329"/>
    </location>
</feature>
<evidence type="ECO:0000259" key="5">
    <source>
        <dbReference type="PROSITE" id="PS51034"/>
    </source>
</evidence>
<dbReference type="Proteomes" id="UP001158576">
    <property type="component" value="Chromosome XSR"/>
</dbReference>
<reference evidence="6 7" key="1">
    <citation type="submission" date="2021-04" db="EMBL/GenBank/DDBJ databases">
        <authorList>
            <person name="Bliznina A."/>
        </authorList>
    </citation>
    <scope>NUCLEOTIDE SEQUENCE [LARGE SCALE GENOMIC DNA]</scope>
</reference>
<evidence type="ECO:0000256" key="4">
    <source>
        <dbReference type="SAM" id="SignalP"/>
    </source>
</evidence>
<feature type="signal peptide" evidence="4">
    <location>
        <begin position="1"/>
        <end position="16"/>
    </location>
</feature>
<dbReference type="EMBL" id="OU015569">
    <property type="protein sequence ID" value="CAG5099624.1"/>
    <property type="molecule type" value="Genomic_DNA"/>
</dbReference>
<dbReference type="Gene3D" id="2.60.40.4100">
    <property type="entry name" value="Zona pellucida, ZP-C domain"/>
    <property type="match status" value="1"/>
</dbReference>
<dbReference type="InterPro" id="IPR055355">
    <property type="entry name" value="ZP-C"/>
</dbReference>
<evidence type="ECO:0000313" key="7">
    <source>
        <dbReference type="Proteomes" id="UP001158576"/>
    </source>
</evidence>
<proteinExistence type="predicted"/>
<feature type="chain" id="PRO_5045036563" evidence="4">
    <location>
        <begin position="17"/>
        <end position="401"/>
    </location>
</feature>
<dbReference type="PANTHER" id="PTHR14002:SF43">
    <property type="entry name" value="DELTA-LIKE PROTEIN"/>
    <property type="match status" value="1"/>
</dbReference>
<dbReference type="PROSITE" id="PS51034">
    <property type="entry name" value="ZP_2"/>
    <property type="match status" value="1"/>
</dbReference>
<evidence type="ECO:0000256" key="1">
    <source>
        <dbReference type="ARBA" id="ARBA00022729"/>
    </source>
</evidence>
<keyword evidence="3" id="KW-0472">Membrane</keyword>
<evidence type="ECO:0000256" key="2">
    <source>
        <dbReference type="ARBA" id="ARBA00023157"/>
    </source>
</evidence>
<keyword evidence="7" id="KW-1185">Reference proteome</keyword>
<protein>
    <submittedName>
        <fullName evidence="6">Oidioi.mRNA.OKI2018_I69.XSR.g16606.t1.cds</fullName>
    </submittedName>
</protein>
<keyword evidence="3" id="KW-1133">Transmembrane helix</keyword>
<sequence length="401" mass="45219">MLFIFLKFFLFKRISGDLEDVDIDILKSVTSGVYIECKMDKMCAWMPEKWLAENGIEEEDVPWLAFAESEDEECQARDIGALEGMPEDAHYWLWCSREESEEEREAYGDEEGGLAHYTCGTETSIHQGNADPNGPAWLEEPHIRHNNTISTSNPFLMKQIFLPVECEWPTTSGGDEPMGFPFAKSNSYFATNNKIDMTVGISLYKTAAFDELYSEKPKYLLGGSNKDNVFLAIKLISDVPDDVGINVIHLWASPAASSSQEIYYAWILQGCQTHSQVQYLSSPVEKEVRISLPVFMFEDSNEVYFHTIVQACRGADCSSSTCSSPSEPSWTDFNLDRQKFSLSRSRRSNAAPDSSLLTIGPILIQPQPQDFRSSGINHIFLSFGFCLFVFLVIINCQILIL</sequence>
<keyword evidence="2" id="KW-1015">Disulfide bond</keyword>
<dbReference type="PANTHER" id="PTHR14002">
    <property type="entry name" value="ENDOGLIN/TGF-BETA RECEPTOR TYPE III"/>
    <property type="match status" value="1"/>
</dbReference>
<dbReference type="Pfam" id="PF00100">
    <property type="entry name" value="Zona_pellucida"/>
    <property type="match status" value="1"/>
</dbReference>